<keyword evidence="3" id="KW-1185">Reference proteome</keyword>
<evidence type="ECO:0000313" key="3">
    <source>
        <dbReference type="Proteomes" id="UP000634136"/>
    </source>
</evidence>
<evidence type="ECO:0000256" key="1">
    <source>
        <dbReference type="SAM" id="MobiDB-lite"/>
    </source>
</evidence>
<reference evidence="2" key="1">
    <citation type="submission" date="2020-09" db="EMBL/GenBank/DDBJ databases">
        <title>Genome-Enabled Discovery of Anthraquinone Biosynthesis in Senna tora.</title>
        <authorList>
            <person name="Kang S.-H."/>
            <person name="Pandey R.P."/>
            <person name="Lee C.-M."/>
            <person name="Sim J.-S."/>
            <person name="Jeong J.-T."/>
            <person name="Choi B.-S."/>
            <person name="Jung M."/>
            <person name="Ginzburg D."/>
            <person name="Zhao K."/>
            <person name="Won S.Y."/>
            <person name="Oh T.-J."/>
            <person name="Yu Y."/>
            <person name="Kim N.-H."/>
            <person name="Lee O.R."/>
            <person name="Lee T.-H."/>
            <person name="Bashyal P."/>
            <person name="Kim T.-S."/>
            <person name="Lee W.-H."/>
            <person name="Kawkins C."/>
            <person name="Kim C.-K."/>
            <person name="Kim J.S."/>
            <person name="Ahn B.O."/>
            <person name="Rhee S.Y."/>
            <person name="Sohng J.K."/>
        </authorList>
    </citation>
    <scope>NUCLEOTIDE SEQUENCE</scope>
    <source>
        <tissue evidence="2">Leaf</tissue>
    </source>
</reference>
<proteinExistence type="predicted"/>
<gene>
    <name evidence="2" type="ORF">G2W53_026008</name>
</gene>
<dbReference type="Proteomes" id="UP000634136">
    <property type="component" value="Unassembled WGS sequence"/>
</dbReference>
<evidence type="ECO:0000313" key="2">
    <source>
        <dbReference type="EMBL" id="KAF7820553.1"/>
    </source>
</evidence>
<feature type="region of interest" description="Disordered" evidence="1">
    <location>
        <begin position="21"/>
        <end position="57"/>
    </location>
</feature>
<dbReference type="EMBL" id="JAAIUW010000008">
    <property type="protein sequence ID" value="KAF7820553.1"/>
    <property type="molecule type" value="Genomic_DNA"/>
</dbReference>
<feature type="compositionally biased region" description="Low complexity" evidence="1">
    <location>
        <begin position="67"/>
        <end position="76"/>
    </location>
</feature>
<name>A0A834TEI2_9FABA</name>
<comment type="caution">
    <text evidence="2">The sequence shown here is derived from an EMBL/GenBank/DDBJ whole genome shotgun (WGS) entry which is preliminary data.</text>
</comment>
<organism evidence="2 3">
    <name type="scientific">Senna tora</name>
    <dbReference type="NCBI Taxonomy" id="362788"/>
    <lineage>
        <taxon>Eukaryota</taxon>
        <taxon>Viridiplantae</taxon>
        <taxon>Streptophyta</taxon>
        <taxon>Embryophyta</taxon>
        <taxon>Tracheophyta</taxon>
        <taxon>Spermatophyta</taxon>
        <taxon>Magnoliopsida</taxon>
        <taxon>eudicotyledons</taxon>
        <taxon>Gunneridae</taxon>
        <taxon>Pentapetalae</taxon>
        <taxon>rosids</taxon>
        <taxon>fabids</taxon>
        <taxon>Fabales</taxon>
        <taxon>Fabaceae</taxon>
        <taxon>Caesalpinioideae</taxon>
        <taxon>Cassia clade</taxon>
        <taxon>Senna</taxon>
    </lineage>
</organism>
<dbReference type="AlphaFoldDB" id="A0A834TEI2"/>
<feature type="region of interest" description="Disordered" evidence="1">
    <location>
        <begin position="67"/>
        <end position="86"/>
    </location>
</feature>
<accession>A0A834TEI2</accession>
<protein>
    <submittedName>
        <fullName evidence="2">Kinesin-like protein KIN-12F isoform X1</fullName>
    </submittedName>
</protein>
<sequence>MFGSWRCVGNFQTGYNEQSSLLKHKSTSNPKISKSDAGNTPLADPNIQLHHDQSSLPTTTAIKQLQSTTLSSQSRLLNRRPLKEKV</sequence>
<feature type="compositionally biased region" description="Polar residues" evidence="1">
    <location>
        <begin position="21"/>
        <end position="38"/>
    </location>
</feature>